<evidence type="ECO:0000313" key="3">
    <source>
        <dbReference type="Proteomes" id="UP000719412"/>
    </source>
</evidence>
<keyword evidence="3" id="KW-1185">Reference proteome</keyword>
<dbReference type="AlphaFoldDB" id="A0A8J6H7K7"/>
<evidence type="ECO:0000313" key="2">
    <source>
        <dbReference type="EMBL" id="KAH0809337.1"/>
    </source>
</evidence>
<feature type="compositionally biased region" description="Basic and acidic residues" evidence="1">
    <location>
        <begin position="24"/>
        <end position="40"/>
    </location>
</feature>
<organism evidence="2 3">
    <name type="scientific">Tenebrio molitor</name>
    <name type="common">Yellow mealworm beetle</name>
    <dbReference type="NCBI Taxonomy" id="7067"/>
    <lineage>
        <taxon>Eukaryota</taxon>
        <taxon>Metazoa</taxon>
        <taxon>Ecdysozoa</taxon>
        <taxon>Arthropoda</taxon>
        <taxon>Hexapoda</taxon>
        <taxon>Insecta</taxon>
        <taxon>Pterygota</taxon>
        <taxon>Neoptera</taxon>
        <taxon>Endopterygota</taxon>
        <taxon>Coleoptera</taxon>
        <taxon>Polyphaga</taxon>
        <taxon>Cucujiformia</taxon>
        <taxon>Tenebrionidae</taxon>
        <taxon>Tenebrio</taxon>
    </lineage>
</organism>
<reference evidence="2" key="2">
    <citation type="submission" date="2021-08" db="EMBL/GenBank/DDBJ databases">
        <authorList>
            <person name="Eriksson T."/>
        </authorList>
    </citation>
    <scope>NUCLEOTIDE SEQUENCE</scope>
    <source>
        <strain evidence="2">Stoneville</strain>
        <tissue evidence="2">Whole head</tissue>
    </source>
</reference>
<evidence type="ECO:0000256" key="1">
    <source>
        <dbReference type="SAM" id="MobiDB-lite"/>
    </source>
</evidence>
<accession>A0A8J6H7K7</accession>
<feature type="region of interest" description="Disordered" evidence="1">
    <location>
        <begin position="1"/>
        <end position="87"/>
    </location>
</feature>
<comment type="caution">
    <text evidence="2">The sequence shown here is derived from an EMBL/GenBank/DDBJ whole genome shotgun (WGS) entry which is preliminary data.</text>
</comment>
<reference evidence="2" key="1">
    <citation type="journal article" date="2020" name="J Insects Food Feed">
        <title>The yellow mealworm (Tenebrio molitor) genome: a resource for the emerging insects as food and feed industry.</title>
        <authorList>
            <person name="Eriksson T."/>
            <person name="Andere A."/>
            <person name="Kelstrup H."/>
            <person name="Emery V."/>
            <person name="Picard C."/>
        </authorList>
    </citation>
    <scope>NUCLEOTIDE SEQUENCE</scope>
    <source>
        <strain evidence="2">Stoneville</strain>
        <tissue evidence="2">Whole head</tissue>
    </source>
</reference>
<proteinExistence type="predicted"/>
<dbReference type="Proteomes" id="UP000719412">
    <property type="component" value="Unassembled WGS sequence"/>
</dbReference>
<feature type="compositionally biased region" description="Basic and acidic residues" evidence="1">
    <location>
        <begin position="60"/>
        <end position="87"/>
    </location>
</feature>
<sequence>MEELKAAEDAETQLFRSRTISDGSLKRRADNSPERDEREVSTSGEPVHIGKQECAQGHQGDYKEGEEGIQRRKTASEEEEKTRNLRAEGRKRQIRTWVKRMQHLGEQIKRLQTGRTWEERVFSNTVIIGNPVTASDRAVKVVLAEPQIPKMDKSIQRICRDRFPELADATKTSKSSKDNVLERIEAAAQEAVSNLIPQKSRVAYETTYSRFEE</sequence>
<dbReference type="EMBL" id="JABDTM020028197">
    <property type="protein sequence ID" value="KAH0809337.1"/>
    <property type="molecule type" value="Genomic_DNA"/>
</dbReference>
<gene>
    <name evidence="2" type="ORF">GEV33_013455</name>
</gene>
<protein>
    <submittedName>
        <fullName evidence="2">Uncharacterized protein</fullName>
    </submittedName>
</protein>
<name>A0A8J6H7K7_TENMO</name>